<accession>A0A068SDK3</accession>
<dbReference type="VEuPathDB" id="FungiDB:LCOR_10824.1"/>
<sequence>MDSTVYNSLKRLRIDDTEEDRQSKRPSMESWSSSHRPTAGGGPFMNTLRAAHNNGAARNSHDHGVFDNVFGSFMVSTKTNTQYNAMNQVLHGIHNNRYSNTQRQEACSGGTDDSQPMEDVSFYLAANTILREAFLQRHRHPDDLSS</sequence>
<comment type="caution">
    <text evidence="2">The sequence shown here is derived from an EMBL/GenBank/DDBJ whole genome shotgun (WGS) entry which is preliminary data.</text>
</comment>
<dbReference type="AlphaFoldDB" id="A0A068SDK3"/>
<dbReference type="OrthoDB" id="2289862at2759"/>
<feature type="compositionally biased region" description="Basic and acidic residues" evidence="1">
    <location>
        <begin position="12"/>
        <end position="27"/>
    </location>
</feature>
<proteinExistence type="predicted"/>
<protein>
    <submittedName>
        <fullName evidence="2">Uncharacterized protein</fullName>
    </submittedName>
</protein>
<dbReference type="EMBL" id="CBTN010000081">
    <property type="protein sequence ID" value="CDH60025.1"/>
    <property type="molecule type" value="Genomic_DNA"/>
</dbReference>
<evidence type="ECO:0000313" key="3">
    <source>
        <dbReference type="Proteomes" id="UP000027586"/>
    </source>
</evidence>
<dbReference type="Proteomes" id="UP000027586">
    <property type="component" value="Unassembled WGS sequence"/>
</dbReference>
<name>A0A068SDK3_9FUNG</name>
<evidence type="ECO:0000256" key="1">
    <source>
        <dbReference type="SAM" id="MobiDB-lite"/>
    </source>
</evidence>
<reference evidence="2" key="1">
    <citation type="submission" date="2013-08" db="EMBL/GenBank/DDBJ databases">
        <title>Gene expansion shapes genome architecture in the human pathogen Lichtheimia corymbifera: an evolutionary genomics analysis in the ancient terrestrial Mucorales (Mucoromycotina).</title>
        <authorList>
            <person name="Schwartze V.U."/>
            <person name="Winter S."/>
            <person name="Shelest E."/>
            <person name="Marcet-Houben M."/>
            <person name="Horn F."/>
            <person name="Wehner S."/>
            <person name="Hoffmann K."/>
            <person name="Riege K."/>
            <person name="Sammeth M."/>
            <person name="Nowrousian M."/>
            <person name="Valiante V."/>
            <person name="Linde J."/>
            <person name="Jacobsen I.D."/>
            <person name="Marz M."/>
            <person name="Brakhage A.A."/>
            <person name="Gabaldon T."/>
            <person name="Bocker S."/>
            <person name="Voigt K."/>
        </authorList>
    </citation>
    <scope>NUCLEOTIDE SEQUENCE [LARGE SCALE GENOMIC DNA]</scope>
    <source>
        <strain evidence="2">FSU 9682</strain>
    </source>
</reference>
<evidence type="ECO:0000313" key="2">
    <source>
        <dbReference type="EMBL" id="CDH60025.1"/>
    </source>
</evidence>
<organism evidence="2 3">
    <name type="scientific">Lichtheimia corymbifera JMRC:FSU:9682</name>
    <dbReference type="NCBI Taxonomy" id="1263082"/>
    <lineage>
        <taxon>Eukaryota</taxon>
        <taxon>Fungi</taxon>
        <taxon>Fungi incertae sedis</taxon>
        <taxon>Mucoromycota</taxon>
        <taxon>Mucoromycotina</taxon>
        <taxon>Mucoromycetes</taxon>
        <taxon>Mucorales</taxon>
        <taxon>Lichtheimiaceae</taxon>
        <taxon>Lichtheimia</taxon>
    </lineage>
</organism>
<feature type="region of interest" description="Disordered" evidence="1">
    <location>
        <begin position="1"/>
        <end position="49"/>
    </location>
</feature>
<gene>
    <name evidence="2" type="ORF">LCOR_10824.1</name>
</gene>
<keyword evidence="3" id="KW-1185">Reference proteome</keyword>